<dbReference type="OrthoDB" id="9807797at2"/>
<keyword evidence="3 4" id="KW-0413">Isomerase</keyword>
<dbReference type="GO" id="GO:0006457">
    <property type="term" value="P:protein folding"/>
    <property type="evidence" value="ECO:0007669"/>
    <property type="project" value="InterPro"/>
</dbReference>
<organism evidence="6 7">
    <name type="scientific">Geotalea uraniireducens (strain Rf4)</name>
    <name type="common">Geobacter uraniireducens</name>
    <dbReference type="NCBI Taxonomy" id="351605"/>
    <lineage>
        <taxon>Bacteria</taxon>
        <taxon>Pseudomonadati</taxon>
        <taxon>Thermodesulfobacteriota</taxon>
        <taxon>Desulfuromonadia</taxon>
        <taxon>Geobacterales</taxon>
        <taxon>Geobacteraceae</taxon>
        <taxon>Geotalea</taxon>
    </lineage>
</organism>
<name>A5G9Q7_GEOUR</name>
<dbReference type="PRINTS" id="PR00153">
    <property type="entry name" value="CSAPPISMRASE"/>
</dbReference>
<dbReference type="GO" id="GO:0003755">
    <property type="term" value="F:peptidyl-prolyl cis-trans isomerase activity"/>
    <property type="evidence" value="ECO:0007669"/>
    <property type="project" value="UniProtKB-UniRule"/>
</dbReference>
<dbReference type="InterPro" id="IPR044665">
    <property type="entry name" value="E_coli_cyclophilin_A-like"/>
</dbReference>
<keyword evidence="2 4" id="KW-0697">Rotamase</keyword>
<dbReference type="InterPro" id="IPR020892">
    <property type="entry name" value="Cyclophilin-type_PPIase_CS"/>
</dbReference>
<evidence type="ECO:0000256" key="1">
    <source>
        <dbReference type="ARBA" id="ARBA00007365"/>
    </source>
</evidence>
<protein>
    <recommendedName>
        <fullName evidence="4">Peptidyl-prolyl cis-trans isomerase</fullName>
        <shortName evidence="4">PPIase</shortName>
        <ecNumber evidence="4">5.2.1.8</ecNumber>
    </recommendedName>
</protein>
<evidence type="ECO:0000256" key="4">
    <source>
        <dbReference type="RuleBase" id="RU363019"/>
    </source>
</evidence>
<feature type="chain" id="PRO_5006521852" description="Peptidyl-prolyl cis-trans isomerase" evidence="4">
    <location>
        <begin position="22"/>
        <end position="200"/>
    </location>
</feature>
<dbReference type="Pfam" id="PF00160">
    <property type="entry name" value="Pro_isomerase"/>
    <property type="match status" value="1"/>
</dbReference>
<feature type="signal peptide" evidence="4">
    <location>
        <begin position="1"/>
        <end position="21"/>
    </location>
</feature>
<dbReference type="HOGENOM" id="CLU_012062_16_9_7"/>
<evidence type="ECO:0000259" key="5">
    <source>
        <dbReference type="PROSITE" id="PS50072"/>
    </source>
</evidence>
<dbReference type="EMBL" id="CP000698">
    <property type="protein sequence ID" value="ABQ28525.1"/>
    <property type="molecule type" value="Genomic_DNA"/>
</dbReference>
<dbReference type="SUPFAM" id="SSF50891">
    <property type="entry name" value="Cyclophilin-like"/>
    <property type="match status" value="1"/>
</dbReference>
<comment type="similarity">
    <text evidence="1 4">Belongs to the cyclophilin-type PPIase family.</text>
</comment>
<keyword evidence="4" id="KW-0732">Signal</keyword>
<evidence type="ECO:0000256" key="2">
    <source>
        <dbReference type="ARBA" id="ARBA00023110"/>
    </source>
</evidence>
<dbReference type="Proteomes" id="UP000006695">
    <property type="component" value="Chromosome"/>
</dbReference>
<dbReference type="PROSITE" id="PS50072">
    <property type="entry name" value="CSA_PPIASE_2"/>
    <property type="match status" value="1"/>
</dbReference>
<reference evidence="6 7" key="1">
    <citation type="submission" date="2007-05" db="EMBL/GenBank/DDBJ databases">
        <title>Complete sequence of Geobacter uraniireducens Rf4.</title>
        <authorList>
            <consortium name="US DOE Joint Genome Institute"/>
            <person name="Copeland A."/>
            <person name="Lucas S."/>
            <person name="Lapidus A."/>
            <person name="Barry K."/>
            <person name="Detter J.C."/>
            <person name="Glavina del Rio T."/>
            <person name="Hammon N."/>
            <person name="Israni S."/>
            <person name="Dalin E."/>
            <person name="Tice H."/>
            <person name="Pitluck S."/>
            <person name="Chertkov O."/>
            <person name="Brettin T."/>
            <person name="Bruce D."/>
            <person name="Han C."/>
            <person name="Schmutz J."/>
            <person name="Larimer F."/>
            <person name="Land M."/>
            <person name="Hauser L."/>
            <person name="Kyrpides N."/>
            <person name="Mikhailova N."/>
            <person name="Shelobolina E."/>
            <person name="Aklujkar M."/>
            <person name="Lovley D."/>
            <person name="Richardson P."/>
        </authorList>
    </citation>
    <scope>NUCLEOTIDE SEQUENCE [LARGE SCALE GENOMIC DNA]</scope>
    <source>
        <strain evidence="6 7">Rf4</strain>
    </source>
</reference>
<gene>
    <name evidence="6" type="ordered locus">Gura_4382</name>
</gene>
<dbReference type="Gene3D" id="2.40.100.10">
    <property type="entry name" value="Cyclophilin-like"/>
    <property type="match status" value="1"/>
</dbReference>
<dbReference type="CDD" id="cd01920">
    <property type="entry name" value="cyclophilin_EcCYP_like"/>
    <property type="match status" value="1"/>
</dbReference>
<sequence length="200" mass="21558">MLRKLVVALSIGLCLAGTAGAEDAKESKSVKTGHNPVVVMETSLGTVKMELFQKEAPLSVKNFLDYTNGGYYNGTIFHRVIPNFMIQGGGFTAEMKTKPAKAPIKNEAGNGLKNDRGTLAMARSMMVDSASSQFFINAVNNDYLNHRDNSPQGFGYAVFGKVIEGMDVVDKIAAVKTGMQKGFQDVPETAVVIKSMKVVK</sequence>
<accession>A5G9Q7</accession>
<evidence type="ECO:0000256" key="3">
    <source>
        <dbReference type="ARBA" id="ARBA00023235"/>
    </source>
</evidence>
<comment type="catalytic activity">
    <reaction evidence="4">
        <text>[protein]-peptidylproline (omega=180) = [protein]-peptidylproline (omega=0)</text>
        <dbReference type="Rhea" id="RHEA:16237"/>
        <dbReference type="Rhea" id="RHEA-COMP:10747"/>
        <dbReference type="Rhea" id="RHEA-COMP:10748"/>
        <dbReference type="ChEBI" id="CHEBI:83833"/>
        <dbReference type="ChEBI" id="CHEBI:83834"/>
        <dbReference type="EC" id="5.2.1.8"/>
    </reaction>
</comment>
<dbReference type="KEGG" id="gur:Gura_4382"/>
<proteinExistence type="inferred from homology"/>
<comment type="function">
    <text evidence="4">PPIases accelerate the folding of proteins. It catalyzes the cis-trans isomerization of proline imidic peptide bonds in oligopeptides.</text>
</comment>
<evidence type="ECO:0000313" key="7">
    <source>
        <dbReference type="Proteomes" id="UP000006695"/>
    </source>
</evidence>
<feature type="domain" description="PPIase cyclophilin-type" evidence="5">
    <location>
        <begin position="34"/>
        <end position="198"/>
    </location>
</feature>
<dbReference type="InterPro" id="IPR002130">
    <property type="entry name" value="Cyclophilin-type_PPIase_dom"/>
</dbReference>
<dbReference type="PANTHER" id="PTHR43246">
    <property type="entry name" value="PEPTIDYL-PROLYL CIS-TRANS ISOMERASE CYP38, CHLOROPLASTIC"/>
    <property type="match status" value="1"/>
</dbReference>
<dbReference type="RefSeq" id="WP_011941151.1">
    <property type="nucleotide sequence ID" value="NC_009483.1"/>
</dbReference>
<keyword evidence="7" id="KW-1185">Reference proteome</keyword>
<dbReference type="PROSITE" id="PS00170">
    <property type="entry name" value="CSA_PPIASE_1"/>
    <property type="match status" value="1"/>
</dbReference>
<dbReference type="STRING" id="351605.Gura_4382"/>
<evidence type="ECO:0000313" key="6">
    <source>
        <dbReference type="EMBL" id="ABQ28525.1"/>
    </source>
</evidence>
<dbReference type="InterPro" id="IPR029000">
    <property type="entry name" value="Cyclophilin-like_dom_sf"/>
</dbReference>
<dbReference type="AlphaFoldDB" id="A5G9Q7"/>
<dbReference type="EC" id="5.2.1.8" evidence="4"/>